<dbReference type="AlphaFoldDB" id="A0A7S4UZV5"/>
<feature type="region of interest" description="Disordered" evidence="1">
    <location>
        <begin position="254"/>
        <end position="273"/>
    </location>
</feature>
<accession>A0A7S4UZV5</accession>
<feature type="compositionally biased region" description="Basic and acidic residues" evidence="1">
    <location>
        <begin position="179"/>
        <end position="193"/>
    </location>
</feature>
<feature type="compositionally biased region" description="Basic residues" evidence="1">
    <location>
        <begin position="1"/>
        <end position="10"/>
    </location>
</feature>
<feature type="compositionally biased region" description="Basic and acidic residues" evidence="1">
    <location>
        <begin position="201"/>
        <end position="214"/>
    </location>
</feature>
<feature type="compositionally biased region" description="Basic and acidic residues" evidence="1">
    <location>
        <begin position="156"/>
        <end position="171"/>
    </location>
</feature>
<evidence type="ECO:0000313" key="2">
    <source>
        <dbReference type="EMBL" id="CAE4615815.1"/>
    </source>
</evidence>
<feature type="compositionally biased region" description="Basic residues" evidence="1">
    <location>
        <begin position="58"/>
        <end position="72"/>
    </location>
</feature>
<reference evidence="2" key="1">
    <citation type="submission" date="2021-01" db="EMBL/GenBank/DDBJ databases">
        <authorList>
            <person name="Corre E."/>
            <person name="Pelletier E."/>
            <person name="Niang G."/>
            <person name="Scheremetjew M."/>
            <person name="Finn R."/>
            <person name="Kale V."/>
            <person name="Holt S."/>
            <person name="Cochrane G."/>
            <person name="Meng A."/>
            <person name="Brown T."/>
            <person name="Cohen L."/>
        </authorList>
    </citation>
    <scope>NUCLEOTIDE SEQUENCE</scope>
    <source>
        <strain evidence="2">GSO104</strain>
    </source>
</reference>
<evidence type="ECO:0000256" key="1">
    <source>
        <dbReference type="SAM" id="MobiDB-lite"/>
    </source>
</evidence>
<feature type="region of interest" description="Disordered" evidence="1">
    <location>
        <begin position="280"/>
        <end position="331"/>
    </location>
</feature>
<evidence type="ECO:0008006" key="3">
    <source>
        <dbReference type="Google" id="ProtNLM"/>
    </source>
</evidence>
<name>A0A7S4UZV5_9STRA</name>
<protein>
    <recommendedName>
        <fullName evidence="3">Coiled-coil domain-containing protein</fullName>
    </recommendedName>
</protein>
<organism evidence="2">
    <name type="scientific">Ditylum brightwellii</name>
    <dbReference type="NCBI Taxonomy" id="49249"/>
    <lineage>
        <taxon>Eukaryota</taxon>
        <taxon>Sar</taxon>
        <taxon>Stramenopiles</taxon>
        <taxon>Ochrophyta</taxon>
        <taxon>Bacillariophyta</taxon>
        <taxon>Mediophyceae</taxon>
        <taxon>Lithodesmiophycidae</taxon>
        <taxon>Lithodesmiales</taxon>
        <taxon>Lithodesmiaceae</taxon>
        <taxon>Ditylum</taxon>
    </lineage>
</organism>
<gene>
    <name evidence="2" type="ORF">DBRI00130_LOCUS19420</name>
</gene>
<proteinExistence type="predicted"/>
<feature type="region of interest" description="Disordered" evidence="1">
    <location>
        <begin position="1"/>
        <end position="241"/>
    </location>
</feature>
<sequence length="356" mass="40054">MGRVAKYKKIKSFDPFSKDNQRKNNKSNDERWLYHGAASEETLRSRKKKRSATATALKQKKMERRMKRAGGKRKWEDGDQGYDLPPEGDDFNMKDIVGSVKKQKKRKIDEGLIGDGDGQEDGKKKGTSSKIGESLVEEKRLARFLKINPETGKTVTESDEKTKDAGRKEGESMSSFKQRVHEEVKQLIVDSKRGGGANSKKNPEKSDRRKEYLKNKKKKKKGNRSIDYDDEDNYGNSDSAADTFVTGERAVAVMAASSSTASARNATPIGLNDQVERPPIFNLLPRGANKLSKKKRSDNYNEDGNTGDGNGKKKRSSMNESQIAAEHNAMEVMRRKVQAQYALVKAQRKRDGDFHL</sequence>
<feature type="compositionally biased region" description="Basic and acidic residues" evidence="1">
    <location>
        <begin position="16"/>
        <end position="33"/>
    </location>
</feature>
<feature type="compositionally biased region" description="Low complexity" evidence="1">
    <location>
        <begin position="254"/>
        <end position="267"/>
    </location>
</feature>
<dbReference type="EMBL" id="HBNS01024642">
    <property type="protein sequence ID" value="CAE4615815.1"/>
    <property type="molecule type" value="Transcribed_RNA"/>
</dbReference>